<accession>A0A6G4U893</accession>
<dbReference type="RefSeq" id="WP_165240898.1">
    <property type="nucleotide sequence ID" value="NZ_JAAKZV010000151.1"/>
</dbReference>
<protein>
    <submittedName>
        <fullName evidence="3">Uncharacterized protein</fullName>
    </submittedName>
</protein>
<keyword evidence="2" id="KW-0812">Transmembrane</keyword>
<keyword evidence="4" id="KW-1185">Reference proteome</keyword>
<feature type="region of interest" description="Disordered" evidence="1">
    <location>
        <begin position="276"/>
        <end position="316"/>
    </location>
</feature>
<feature type="compositionally biased region" description="Polar residues" evidence="1">
    <location>
        <begin position="301"/>
        <end position="316"/>
    </location>
</feature>
<keyword evidence="2" id="KW-1133">Transmembrane helix</keyword>
<dbReference type="Proteomes" id="UP000481583">
    <property type="component" value="Unassembled WGS sequence"/>
</dbReference>
<feature type="compositionally biased region" description="Basic and acidic residues" evidence="1">
    <location>
        <begin position="279"/>
        <end position="288"/>
    </location>
</feature>
<proteinExistence type="predicted"/>
<dbReference type="EMBL" id="JAAKZV010000151">
    <property type="protein sequence ID" value="NGN67608.1"/>
    <property type="molecule type" value="Genomic_DNA"/>
</dbReference>
<keyword evidence="2" id="KW-0472">Membrane</keyword>
<evidence type="ECO:0000313" key="3">
    <source>
        <dbReference type="EMBL" id="NGN67608.1"/>
    </source>
</evidence>
<dbReference type="InterPro" id="IPR047789">
    <property type="entry name" value="CU044_5270-like"/>
</dbReference>
<reference evidence="3 4" key="1">
    <citation type="submission" date="2020-02" db="EMBL/GenBank/DDBJ databases">
        <title>Whole-genome analyses of novel actinobacteria.</title>
        <authorList>
            <person name="Sahin N."/>
        </authorList>
    </citation>
    <scope>NUCLEOTIDE SEQUENCE [LARGE SCALE GENOMIC DNA]</scope>
    <source>
        <strain evidence="3 4">A7024</strain>
    </source>
</reference>
<dbReference type="NCBIfam" id="NF038083">
    <property type="entry name" value="CU044_5270_fam"/>
    <property type="match status" value="1"/>
</dbReference>
<evidence type="ECO:0000313" key="4">
    <source>
        <dbReference type="Proteomes" id="UP000481583"/>
    </source>
</evidence>
<organism evidence="3 4">
    <name type="scientific">Streptomyces coryli</name>
    <dbReference type="NCBI Taxonomy" id="1128680"/>
    <lineage>
        <taxon>Bacteria</taxon>
        <taxon>Bacillati</taxon>
        <taxon>Actinomycetota</taxon>
        <taxon>Actinomycetes</taxon>
        <taxon>Kitasatosporales</taxon>
        <taxon>Streptomycetaceae</taxon>
        <taxon>Streptomyces</taxon>
    </lineage>
</organism>
<gene>
    <name evidence="3" type="ORF">G5C51_27355</name>
</gene>
<evidence type="ECO:0000256" key="1">
    <source>
        <dbReference type="SAM" id="MobiDB-lite"/>
    </source>
</evidence>
<name>A0A6G4U893_9ACTN</name>
<feature type="transmembrane region" description="Helical" evidence="2">
    <location>
        <begin position="58"/>
        <end position="78"/>
    </location>
</feature>
<evidence type="ECO:0000256" key="2">
    <source>
        <dbReference type="SAM" id="Phobius"/>
    </source>
</evidence>
<sequence length="316" mass="33574">MNARNDVLDFPGAEELTAAGEVAPPEGEVIEAALTAVRQAAVAEEKQPRQRRFGRRRLVATAAAVAAVAATAVAIPVISLDGGEPAGSAAAADFLNSVADKAAAQQAGPGPYWKFTSKELNTDGTYRTETRVISPTGIGDKPAPNGKELLWTVGKKELNWAALKQLPTTPDALRRELSAGKSGDAANRQVIGQGSHLMEFSPIDPKVRAALYRVLARTPGLDMIGKTHDSEGRPGVEVAWKQRPFEGPGPHNDMHWIINQQTGQLLETRHIAAQNYDGSDCKPSKGVDPECSPSARKGDITGSSTYLFNGPVTTPR</sequence>
<comment type="caution">
    <text evidence="3">The sequence shown here is derived from an EMBL/GenBank/DDBJ whole genome shotgun (WGS) entry which is preliminary data.</text>
</comment>
<dbReference type="AlphaFoldDB" id="A0A6G4U893"/>